<evidence type="ECO:0000256" key="1">
    <source>
        <dbReference type="ARBA" id="ARBA00011738"/>
    </source>
</evidence>
<dbReference type="PANTHER" id="PTHR46018:SF2">
    <property type="entry name" value="ZINC PHOSPHODIESTERASE ELAC PROTEIN 1"/>
    <property type="match status" value="1"/>
</dbReference>
<protein>
    <recommendedName>
        <fullName evidence="8">Ribonuclease Z</fullName>
        <shortName evidence="8">RNase Z</shortName>
        <ecNumber evidence="8">3.1.26.11</ecNumber>
    </recommendedName>
    <alternativeName>
        <fullName evidence="8">tRNA 3 endonuclease</fullName>
    </alternativeName>
    <alternativeName>
        <fullName evidence="8">tRNase Z</fullName>
    </alternativeName>
</protein>
<feature type="binding site" evidence="8">
    <location>
        <position position="62"/>
    </location>
    <ligand>
        <name>Zn(2+)</name>
        <dbReference type="ChEBI" id="CHEBI:29105"/>
        <label>1</label>
        <note>catalytic</note>
    </ligand>
</feature>
<evidence type="ECO:0000313" key="9">
    <source>
        <dbReference type="EMBL" id="KEI70084.1"/>
    </source>
</evidence>
<proteinExistence type="inferred from homology"/>
<dbReference type="InterPro" id="IPR036866">
    <property type="entry name" value="RibonucZ/Hydroxyglut_hydro"/>
</dbReference>
<feature type="binding site" evidence="8">
    <location>
        <position position="141"/>
    </location>
    <ligand>
        <name>Zn(2+)</name>
        <dbReference type="ChEBI" id="CHEBI:29105"/>
        <label>1</label>
        <note>catalytic</note>
    </ligand>
</feature>
<accession>A0A081K7F8</accession>
<evidence type="ECO:0000256" key="7">
    <source>
        <dbReference type="ARBA" id="ARBA00022833"/>
    </source>
</evidence>
<comment type="subunit">
    <text evidence="1 8">Homodimer.</text>
</comment>
<feature type="binding site" evidence="8">
    <location>
        <position position="212"/>
    </location>
    <ligand>
        <name>Zn(2+)</name>
        <dbReference type="ChEBI" id="CHEBI:29105"/>
        <label>2</label>
        <note>catalytic</note>
    </ligand>
</feature>
<keyword evidence="6 8" id="KW-0378">Hydrolase</keyword>
<comment type="similarity">
    <text evidence="8">Belongs to the RNase Z family.</text>
</comment>
<keyword evidence="7 8" id="KW-0862">Zinc</keyword>
<name>A0A081K7F8_9GAMM</name>
<feature type="binding site" evidence="8">
    <location>
        <position position="271"/>
    </location>
    <ligand>
        <name>Zn(2+)</name>
        <dbReference type="ChEBI" id="CHEBI:29105"/>
        <label>2</label>
        <note>catalytic</note>
    </ligand>
</feature>
<keyword evidence="4 8" id="KW-0479">Metal-binding</keyword>
<feature type="binding site" evidence="8">
    <location>
        <position position="66"/>
    </location>
    <ligand>
        <name>Zn(2+)</name>
        <dbReference type="ChEBI" id="CHEBI:29105"/>
        <label>2</label>
        <note>catalytic</note>
    </ligand>
</feature>
<sequence length="324" mass="35543">MRLTFLGTSAGMPTTERNVTALALAIDDARQWYLVDCGEGTQHQLLRCRYTLNNLKTIFITHVHGDHMYGLPGLITSASMQGRQAPLTICAPDGVQQFVEAALHYSDVTQLPFSIEFTRSDRPGFNYQDNQISVTSHELSHRVPSFAYRFVETTFSTQLNIAQLNTLGVPRGELWGLLQKGLSVELEDGRKIHPEQVLQPPPESRIAIIAGDNDKPELLIEALKGAHLLVHEATLTDSALQKAGPVWMHSSARMVAEAAETSGVPNLILTHFSGRYQHSPSAGPNCIDALTAEAKSFYSGSIGLASDLSIWEVRRSGQLMVLKA</sequence>
<dbReference type="RefSeq" id="WP_026258508.1">
    <property type="nucleotide sequence ID" value="NZ_JOJP01000001.1"/>
</dbReference>
<dbReference type="HAMAP" id="MF_01818">
    <property type="entry name" value="RNase_Z_BN"/>
    <property type="match status" value="1"/>
</dbReference>
<dbReference type="SUPFAM" id="SSF56281">
    <property type="entry name" value="Metallo-hydrolase/oxidoreductase"/>
    <property type="match status" value="1"/>
</dbReference>
<dbReference type="EMBL" id="JOJP01000001">
    <property type="protein sequence ID" value="KEI70084.1"/>
    <property type="molecule type" value="Genomic_DNA"/>
</dbReference>
<feature type="binding site" evidence="8">
    <location>
        <position position="67"/>
    </location>
    <ligand>
        <name>Zn(2+)</name>
        <dbReference type="ChEBI" id="CHEBI:29105"/>
        <label>2</label>
        <note>catalytic</note>
    </ligand>
</feature>
<feature type="binding site" evidence="8">
    <location>
        <position position="64"/>
    </location>
    <ligand>
        <name>Zn(2+)</name>
        <dbReference type="ChEBI" id="CHEBI:29105"/>
        <label>1</label>
        <note>catalytic</note>
    </ligand>
</feature>
<organism evidence="9 10">
    <name type="scientific">Endozoicomonas elysicola</name>
    <dbReference type="NCBI Taxonomy" id="305900"/>
    <lineage>
        <taxon>Bacteria</taxon>
        <taxon>Pseudomonadati</taxon>
        <taxon>Pseudomonadota</taxon>
        <taxon>Gammaproteobacteria</taxon>
        <taxon>Oceanospirillales</taxon>
        <taxon>Endozoicomonadaceae</taxon>
        <taxon>Endozoicomonas</taxon>
    </lineage>
</organism>
<evidence type="ECO:0000313" key="10">
    <source>
        <dbReference type="Proteomes" id="UP000027997"/>
    </source>
</evidence>
<gene>
    <name evidence="8" type="primary">rnz</name>
    <name evidence="9" type="ORF">GV64_04385</name>
</gene>
<keyword evidence="10" id="KW-1185">Reference proteome</keyword>
<evidence type="ECO:0000256" key="5">
    <source>
        <dbReference type="ARBA" id="ARBA00022759"/>
    </source>
</evidence>
<dbReference type="GO" id="GO:0008270">
    <property type="term" value="F:zinc ion binding"/>
    <property type="evidence" value="ECO:0007669"/>
    <property type="project" value="UniProtKB-UniRule"/>
</dbReference>
<dbReference type="PANTHER" id="PTHR46018">
    <property type="entry name" value="ZINC PHOSPHODIESTERASE ELAC PROTEIN 1"/>
    <property type="match status" value="1"/>
</dbReference>
<comment type="cofactor">
    <cofactor evidence="8">
        <name>Zn(2+)</name>
        <dbReference type="ChEBI" id="CHEBI:29105"/>
    </cofactor>
    <text evidence="8">Binds 2 Zn(2+) ions.</text>
</comment>
<keyword evidence="5 8" id="KW-0255">Endonuclease</keyword>
<dbReference type="AlphaFoldDB" id="A0A081K7F8"/>
<feature type="binding site" evidence="8">
    <location>
        <position position="212"/>
    </location>
    <ligand>
        <name>Zn(2+)</name>
        <dbReference type="ChEBI" id="CHEBI:29105"/>
        <label>1</label>
        <note>catalytic</note>
    </ligand>
</feature>
<evidence type="ECO:0000256" key="8">
    <source>
        <dbReference type="HAMAP-Rule" id="MF_01818"/>
    </source>
</evidence>
<comment type="catalytic activity">
    <reaction evidence="8">
        <text>Endonucleolytic cleavage of RNA, removing extra 3' nucleotides from tRNA precursor, generating 3' termini of tRNAs. A 3'-hydroxy group is left at the tRNA terminus and a 5'-phosphoryl group is left at the trailer molecule.</text>
        <dbReference type="EC" id="3.1.26.11"/>
    </reaction>
</comment>
<reference evidence="9 10" key="1">
    <citation type="submission" date="2014-06" db="EMBL/GenBank/DDBJ databases">
        <title>Whole Genome Sequences of Three Symbiotic Endozoicomonas Bacteria.</title>
        <authorList>
            <person name="Neave M.J."/>
            <person name="Apprill A."/>
            <person name="Voolstra C.R."/>
        </authorList>
    </citation>
    <scope>NUCLEOTIDE SEQUENCE [LARGE SCALE GENOMIC DNA]</scope>
    <source>
        <strain evidence="9 10">DSM 22380</strain>
    </source>
</reference>
<dbReference type="GO" id="GO:0042781">
    <property type="term" value="F:3'-tRNA processing endoribonuclease activity"/>
    <property type="evidence" value="ECO:0007669"/>
    <property type="project" value="UniProtKB-UniRule"/>
</dbReference>
<evidence type="ECO:0000256" key="3">
    <source>
        <dbReference type="ARBA" id="ARBA00022722"/>
    </source>
</evidence>
<evidence type="ECO:0000256" key="4">
    <source>
        <dbReference type="ARBA" id="ARBA00022723"/>
    </source>
</evidence>
<keyword evidence="2 8" id="KW-0819">tRNA processing</keyword>
<dbReference type="STRING" id="305900.GV64_04385"/>
<comment type="caution">
    <text evidence="9">The sequence shown here is derived from an EMBL/GenBank/DDBJ whole genome shotgun (WGS) entry which is preliminary data.</text>
</comment>
<dbReference type="CDD" id="cd07717">
    <property type="entry name" value="RNaseZ_ZiPD-like_MBL-fold"/>
    <property type="match status" value="1"/>
</dbReference>
<feature type="active site" description="Proton acceptor" evidence="8">
    <location>
        <position position="66"/>
    </location>
</feature>
<dbReference type="Pfam" id="PF23023">
    <property type="entry name" value="Anti-Pycsar_Apyc1"/>
    <property type="match status" value="1"/>
</dbReference>
<comment type="function">
    <text evidence="8">Zinc phosphodiesterase, which displays some tRNA 3'-processing endonuclease activity. Probably involved in tRNA maturation, by removing a 3'-trailer from precursor tRNA.</text>
</comment>
<dbReference type="NCBIfam" id="NF000801">
    <property type="entry name" value="PRK00055.1-3"/>
    <property type="match status" value="1"/>
</dbReference>
<dbReference type="Proteomes" id="UP000027997">
    <property type="component" value="Unassembled WGS sequence"/>
</dbReference>
<evidence type="ECO:0000256" key="6">
    <source>
        <dbReference type="ARBA" id="ARBA00022801"/>
    </source>
</evidence>
<dbReference type="InterPro" id="IPR013471">
    <property type="entry name" value="RNase_Z/BN"/>
</dbReference>
<dbReference type="eggNOG" id="COG1234">
    <property type="taxonomic scope" value="Bacteria"/>
</dbReference>
<dbReference type="EC" id="3.1.26.11" evidence="8"/>
<evidence type="ECO:0000256" key="2">
    <source>
        <dbReference type="ARBA" id="ARBA00022694"/>
    </source>
</evidence>
<dbReference type="Gene3D" id="3.60.15.10">
    <property type="entry name" value="Ribonuclease Z/Hydroxyacylglutathione hydrolase-like"/>
    <property type="match status" value="1"/>
</dbReference>
<keyword evidence="3 8" id="KW-0540">Nuclease</keyword>